<dbReference type="EMBL" id="CP074371">
    <property type="protein sequence ID" value="QVI19025.1"/>
    <property type="molecule type" value="Genomic_DNA"/>
</dbReference>
<dbReference type="SMART" id="SM00342">
    <property type="entry name" value="HTH_ARAC"/>
    <property type="match status" value="1"/>
</dbReference>
<sequence length="209" mass="22765">MRGASISVSLRLSVDELELPGDIVRTAALGLRTSPLCPIVSTFIGDLVGRADTIESDPGAADLGRAGVDLVRALLLSAAGAEPAEGLAAGLPAPLLLRQIETYLRAHLRRRDLTAEEVAAAHHISVRRLYRLWSDQGLSMRQWIITERLELARRMLADPRHAERTIGWIARTAGFRDASHFTRRFRAAYGIGPSEWRAEARGAARGTTG</sequence>
<dbReference type="PANTHER" id="PTHR46796">
    <property type="entry name" value="HTH-TYPE TRANSCRIPTIONAL ACTIVATOR RHAS-RELATED"/>
    <property type="match status" value="1"/>
</dbReference>
<dbReference type="InterPro" id="IPR018060">
    <property type="entry name" value="HTH_AraC"/>
</dbReference>
<gene>
    <name evidence="5" type="ORF">KHQ06_21360</name>
</gene>
<dbReference type="Proteomes" id="UP000683310">
    <property type="component" value="Chromosome"/>
</dbReference>
<proteinExistence type="predicted"/>
<evidence type="ECO:0000256" key="3">
    <source>
        <dbReference type="ARBA" id="ARBA00023163"/>
    </source>
</evidence>
<dbReference type="InterPro" id="IPR020449">
    <property type="entry name" value="Tscrpt_reg_AraC-type_HTH"/>
</dbReference>
<keyword evidence="6" id="KW-1185">Reference proteome</keyword>
<evidence type="ECO:0000313" key="6">
    <source>
        <dbReference type="Proteomes" id="UP000683310"/>
    </source>
</evidence>
<feature type="domain" description="HTH araC/xylS-type" evidence="4">
    <location>
        <begin position="98"/>
        <end position="199"/>
    </location>
</feature>
<evidence type="ECO:0000259" key="4">
    <source>
        <dbReference type="PROSITE" id="PS01124"/>
    </source>
</evidence>
<dbReference type="Pfam" id="PF12833">
    <property type="entry name" value="HTH_18"/>
    <property type="match status" value="1"/>
</dbReference>
<keyword evidence="2" id="KW-0238">DNA-binding</keyword>
<dbReference type="PRINTS" id="PR00032">
    <property type="entry name" value="HTHARAC"/>
</dbReference>
<evidence type="ECO:0000256" key="1">
    <source>
        <dbReference type="ARBA" id="ARBA00023015"/>
    </source>
</evidence>
<dbReference type="Gene3D" id="1.10.10.60">
    <property type="entry name" value="Homeodomain-like"/>
    <property type="match status" value="1"/>
</dbReference>
<protein>
    <submittedName>
        <fullName evidence="5">Helix-turn-helix transcriptional regulator</fullName>
    </submittedName>
</protein>
<organism evidence="5 6">
    <name type="scientific">Nocardia tengchongensis</name>
    <dbReference type="NCBI Taxonomy" id="2055889"/>
    <lineage>
        <taxon>Bacteria</taxon>
        <taxon>Bacillati</taxon>
        <taxon>Actinomycetota</taxon>
        <taxon>Actinomycetes</taxon>
        <taxon>Mycobacteriales</taxon>
        <taxon>Nocardiaceae</taxon>
        <taxon>Nocardia</taxon>
    </lineage>
</organism>
<dbReference type="SUPFAM" id="SSF46689">
    <property type="entry name" value="Homeodomain-like"/>
    <property type="match status" value="1"/>
</dbReference>
<dbReference type="PROSITE" id="PS01124">
    <property type="entry name" value="HTH_ARAC_FAMILY_2"/>
    <property type="match status" value="1"/>
</dbReference>
<evidence type="ECO:0000313" key="5">
    <source>
        <dbReference type="EMBL" id="QVI19025.1"/>
    </source>
</evidence>
<name>A0ABX8CGK7_9NOCA</name>
<dbReference type="PANTHER" id="PTHR46796:SF6">
    <property type="entry name" value="ARAC SUBFAMILY"/>
    <property type="match status" value="1"/>
</dbReference>
<reference evidence="5 6" key="1">
    <citation type="submission" date="2021-04" db="EMBL/GenBank/DDBJ databases">
        <title>Nocardia tengchongensis.</title>
        <authorList>
            <person name="Zhuang k."/>
            <person name="Ran Y."/>
            <person name="Li W."/>
        </authorList>
    </citation>
    <scope>NUCLEOTIDE SEQUENCE [LARGE SCALE GENOMIC DNA]</scope>
    <source>
        <strain evidence="5 6">CFH S0057</strain>
    </source>
</reference>
<dbReference type="InterPro" id="IPR009057">
    <property type="entry name" value="Homeodomain-like_sf"/>
</dbReference>
<dbReference type="InterPro" id="IPR050204">
    <property type="entry name" value="AraC_XylS_family_regulators"/>
</dbReference>
<keyword evidence="3" id="KW-0804">Transcription</keyword>
<accession>A0ABX8CGK7</accession>
<keyword evidence="1" id="KW-0805">Transcription regulation</keyword>
<evidence type="ECO:0000256" key="2">
    <source>
        <dbReference type="ARBA" id="ARBA00023125"/>
    </source>
</evidence>